<dbReference type="PANTHER" id="PTHR36917:SF1">
    <property type="entry name" value="INNER MEMBRANE-SPANNING PROTEIN YCIB"/>
    <property type="match status" value="1"/>
</dbReference>
<feature type="transmembrane region" description="Helical" evidence="5">
    <location>
        <begin position="154"/>
        <end position="177"/>
    </location>
</feature>
<proteinExistence type="predicted"/>
<dbReference type="Proteomes" id="UP001499951">
    <property type="component" value="Unassembled WGS sequence"/>
</dbReference>
<dbReference type="RefSeq" id="WP_166933583.1">
    <property type="nucleotide sequence ID" value="NZ_BAAADD010000003.1"/>
</dbReference>
<keyword evidence="7" id="KW-1185">Reference proteome</keyword>
<protein>
    <submittedName>
        <fullName evidence="6">Septation protein A</fullName>
    </submittedName>
</protein>
<dbReference type="InterPro" id="IPR006008">
    <property type="entry name" value="YciB"/>
</dbReference>
<dbReference type="Pfam" id="PF04279">
    <property type="entry name" value="IspA"/>
    <property type="match status" value="1"/>
</dbReference>
<evidence type="ECO:0000256" key="1">
    <source>
        <dbReference type="ARBA" id="ARBA00022475"/>
    </source>
</evidence>
<dbReference type="PANTHER" id="PTHR36917">
    <property type="entry name" value="INTRACELLULAR SEPTATION PROTEIN A-RELATED"/>
    <property type="match status" value="1"/>
</dbReference>
<reference evidence="7" key="1">
    <citation type="journal article" date="2019" name="Int. J. Syst. Evol. Microbiol.">
        <title>The Global Catalogue of Microorganisms (GCM) 10K type strain sequencing project: providing services to taxonomists for standard genome sequencing and annotation.</title>
        <authorList>
            <consortium name="The Broad Institute Genomics Platform"/>
            <consortium name="The Broad Institute Genome Sequencing Center for Infectious Disease"/>
            <person name="Wu L."/>
            <person name="Ma J."/>
        </authorList>
    </citation>
    <scope>NUCLEOTIDE SEQUENCE [LARGE SCALE GENOMIC DNA]</scope>
    <source>
        <strain evidence="7">JCM 15089</strain>
    </source>
</reference>
<name>A0ABP3PK86_9PROT</name>
<dbReference type="EMBL" id="BAAADD010000003">
    <property type="protein sequence ID" value="GAA0565223.1"/>
    <property type="molecule type" value="Genomic_DNA"/>
</dbReference>
<organism evidence="6 7">
    <name type="scientific">Rhizomicrobium electricum</name>
    <dbReference type="NCBI Taxonomy" id="480070"/>
    <lineage>
        <taxon>Bacteria</taxon>
        <taxon>Pseudomonadati</taxon>
        <taxon>Pseudomonadota</taxon>
        <taxon>Alphaproteobacteria</taxon>
        <taxon>Micropepsales</taxon>
        <taxon>Micropepsaceae</taxon>
        <taxon>Rhizomicrobium</taxon>
    </lineage>
</organism>
<keyword evidence="4 5" id="KW-0472">Membrane</keyword>
<keyword evidence="2 5" id="KW-0812">Transmembrane</keyword>
<evidence type="ECO:0000256" key="2">
    <source>
        <dbReference type="ARBA" id="ARBA00022692"/>
    </source>
</evidence>
<feature type="transmembrane region" description="Helical" evidence="5">
    <location>
        <begin position="124"/>
        <end position="148"/>
    </location>
</feature>
<feature type="transmembrane region" description="Helical" evidence="5">
    <location>
        <begin position="54"/>
        <end position="73"/>
    </location>
</feature>
<evidence type="ECO:0000256" key="4">
    <source>
        <dbReference type="ARBA" id="ARBA00023136"/>
    </source>
</evidence>
<accession>A0ABP3PK86</accession>
<evidence type="ECO:0000256" key="5">
    <source>
        <dbReference type="SAM" id="Phobius"/>
    </source>
</evidence>
<gene>
    <name evidence="6" type="ORF">GCM10008942_11960</name>
</gene>
<comment type="caution">
    <text evidence="6">The sequence shown here is derived from an EMBL/GenBank/DDBJ whole genome shotgun (WGS) entry which is preliminary data.</text>
</comment>
<evidence type="ECO:0000313" key="7">
    <source>
        <dbReference type="Proteomes" id="UP001499951"/>
    </source>
</evidence>
<feature type="transmembrane region" description="Helical" evidence="5">
    <location>
        <begin position="20"/>
        <end position="42"/>
    </location>
</feature>
<sequence>MILLRALVPIARDLAGTFVFVALFFLTDIYIATGCGISLVVAQTVWSLIRKKPIGALQWLSLVLISMFGGATILFHWPYFIMVKPSILWLALGVVMLRRDWMAPYLPAIVTENLDDRLIVRAGYAYATLMFALAIVNLSVVGLAVVDIVSQKFWAVYALVGPTAAQGVLLVMFYFRFRKRILVRIRQRKAAAAEPAA</sequence>
<keyword evidence="1" id="KW-1003">Cell membrane</keyword>
<keyword evidence="3 5" id="KW-1133">Transmembrane helix</keyword>
<evidence type="ECO:0000313" key="6">
    <source>
        <dbReference type="EMBL" id="GAA0565223.1"/>
    </source>
</evidence>
<evidence type="ECO:0000256" key="3">
    <source>
        <dbReference type="ARBA" id="ARBA00022989"/>
    </source>
</evidence>